<sequence>RLLFGPSLPAANLSDEENWQDILDDKEWEDLDSDEEEIPTVFTTRFRGQSVSKNAPSSVSFPAVSASQDLRPEPQFVCFSNITKAPLPSPAPASVPALQSPAPASVPAPRQWPCPVPAPRRRPCPASTSVPELQPSASVPELQPSASVPAVMPAVVPAPASVPAVVPAPASVPAVVPAPASVPAVVPAPASEDKTASGPAFPATGSGSSGVPDSASSFAVFGALFMILCPYLPDSCICTCPCSCVHTCLVPAPVPARVLPTPAWFRLLQPVPRLLSLTSVGSPGN</sequence>
<accession>A0A803KCR3</accession>
<evidence type="ECO:0000313" key="2">
    <source>
        <dbReference type="Ensembl" id="ENSXETP00000118034"/>
    </source>
</evidence>
<proteinExistence type="predicted"/>
<feature type="region of interest" description="Disordered" evidence="1">
    <location>
        <begin position="89"/>
        <end position="138"/>
    </location>
</feature>
<name>A0A803KCR3_XENTR</name>
<dbReference type="Ensembl" id="ENSXETT00000105375">
    <property type="protein sequence ID" value="ENSXETP00000118034"/>
    <property type="gene ID" value="ENSXETG00000046257"/>
</dbReference>
<reference evidence="2" key="1">
    <citation type="journal article" date="2010" name="Science">
        <title>The genome of the Western clawed frog Xenopus tropicalis.</title>
        <authorList>
            <person name="Hellsten U."/>
            <person name="Harland R.M."/>
            <person name="Gilchrist M.J."/>
            <person name="Hendrix D."/>
            <person name="Jurka J."/>
            <person name="Kapitonov V."/>
            <person name="Ovcharenko I."/>
            <person name="Putnam N.H."/>
            <person name="Shu S."/>
            <person name="Taher L."/>
            <person name="Blitz I.L."/>
            <person name="Blumberg B."/>
            <person name="Dichmann D.S."/>
            <person name="Dubchak I."/>
            <person name="Amaya E."/>
            <person name="Detter J.C."/>
            <person name="Fletcher R."/>
            <person name="Gerhard D.S."/>
            <person name="Goodstein D."/>
            <person name="Graves T."/>
            <person name="Grigoriev I.V."/>
            <person name="Grimwood J."/>
            <person name="Kawashima T."/>
            <person name="Lindquist E."/>
            <person name="Lucas S.M."/>
            <person name="Mead P.E."/>
            <person name="Mitros T."/>
            <person name="Ogino H."/>
            <person name="Ohta Y."/>
            <person name="Poliakov A.V."/>
            <person name="Pollet N."/>
            <person name="Robert J."/>
            <person name="Salamov A."/>
            <person name="Sater A.K."/>
            <person name="Schmutz J."/>
            <person name="Terry A."/>
            <person name="Vize P.D."/>
            <person name="Warren W.C."/>
            <person name="Wells D."/>
            <person name="Wills A."/>
            <person name="Wilson R.K."/>
            <person name="Zimmerman L.B."/>
            <person name="Zorn A.M."/>
            <person name="Grainger R."/>
            <person name="Grammer T."/>
            <person name="Khokha M.K."/>
            <person name="Richardson P.M."/>
            <person name="Rokhsar D.S."/>
        </authorList>
    </citation>
    <scope>NUCLEOTIDE SEQUENCE [LARGE SCALE GENOMIC DNA]</scope>
    <source>
        <strain evidence="2">Nigerian</strain>
    </source>
</reference>
<dbReference type="GeneTree" id="ENSGT01070000257162"/>
<protein>
    <submittedName>
        <fullName evidence="2">Uncharacterized protein</fullName>
    </submittedName>
</protein>
<organism evidence="2">
    <name type="scientific">Xenopus tropicalis</name>
    <name type="common">Western clawed frog</name>
    <name type="synonym">Silurana tropicalis</name>
    <dbReference type="NCBI Taxonomy" id="8364"/>
    <lineage>
        <taxon>Eukaryota</taxon>
        <taxon>Metazoa</taxon>
        <taxon>Chordata</taxon>
        <taxon>Craniata</taxon>
        <taxon>Vertebrata</taxon>
        <taxon>Euteleostomi</taxon>
        <taxon>Amphibia</taxon>
        <taxon>Batrachia</taxon>
        <taxon>Anura</taxon>
        <taxon>Pipoidea</taxon>
        <taxon>Pipidae</taxon>
        <taxon>Xenopodinae</taxon>
        <taxon>Xenopus</taxon>
        <taxon>Silurana</taxon>
    </lineage>
</organism>
<feature type="compositionally biased region" description="Pro residues" evidence="1">
    <location>
        <begin position="104"/>
        <end position="118"/>
    </location>
</feature>
<feature type="compositionally biased region" description="Polar residues" evidence="1">
    <location>
        <begin position="127"/>
        <end position="137"/>
    </location>
</feature>
<dbReference type="AlphaFoldDB" id="A0A803KCR3"/>
<feature type="region of interest" description="Disordered" evidence="1">
    <location>
        <begin position="189"/>
        <end position="209"/>
    </location>
</feature>
<dbReference type="InParanoid" id="A0A803KCR3"/>
<feature type="compositionally biased region" description="Low complexity" evidence="1">
    <location>
        <begin position="94"/>
        <end position="103"/>
    </location>
</feature>
<evidence type="ECO:0000256" key="1">
    <source>
        <dbReference type="SAM" id="MobiDB-lite"/>
    </source>
</evidence>
<reference evidence="2" key="2">
    <citation type="submission" date="2021-03" db="UniProtKB">
        <authorList>
            <consortium name="Ensembl"/>
        </authorList>
    </citation>
    <scope>IDENTIFICATION</scope>
</reference>